<dbReference type="Proteomes" id="UP000249590">
    <property type="component" value="Unassembled WGS sequence"/>
</dbReference>
<evidence type="ECO:0000256" key="5">
    <source>
        <dbReference type="ARBA" id="ARBA00023002"/>
    </source>
</evidence>
<dbReference type="InterPro" id="IPR016164">
    <property type="entry name" value="FAD-linked_Oxase-like_C"/>
</dbReference>
<comment type="caution">
    <text evidence="7">The sequence shown here is derived from an EMBL/GenBank/DDBJ whole genome shotgun (WGS) entry which is preliminary data.</text>
</comment>
<evidence type="ECO:0000256" key="1">
    <source>
        <dbReference type="ARBA" id="ARBA00001974"/>
    </source>
</evidence>
<dbReference type="InterPro" id="IPR016166">
    <property type="entry name" value="FAD-bd_PCMH"/>
</dbReference>
<dbReference type="Gene3D" id="3.30.465.10">
    <property type="match status" value="1"/>
</dbReference>
<dbReference type="SUPFAM" id="SSF56176">
    <property type="entry name" value="FAD-binding/transporter-associated domain-like"/>
    <property type="match status" value="1"/>
</dbReference>
<dbReference type="PANTHER" id="PTHR43716:SF1">
    <property type="entry name" value="D-2-HYDROXYGLUTARATE DEHYDROGENASE, MITOCHONDRIAL"/>
    <property type="match status" value="1"/>
</dbReference>
<evidence type="ECO:0000259" key="6">
    <source>
        <dbReference type="PROSITE" id="PS51387"/>
    </source>
</evidence>
<feature type="domain" description="FAD-binding PCMH-type" evidence="6">
    <location>
        <begin position="35"/>
        <end position="215"/>
    </location>
</feature>
<dbReference type="Gene3D" id="3.30.43.10">
    <property type="entry name" value="Uridine Diphospho-n-acetylenolpyruvylglucosamine Reductase, domain 2"/>
    <property type="match status" value="1"/>
</dbReference>
<dbReference type="Gene3D" id="3.30.70.2190">
    <property type="match status" value="1"/>
</dbReference>
<dbReference type="GO" id="GO:0016491">
    <property type="term" value="F:oxidoreductase activity"/>
    <property type="evidence" value="ECO:0007669"/>
    <property type="project" value="UniProtKB-KW"/>
</dbReference>
<comment type="cofactor">
    <cofactor evidence="1">
        <name>FAD</name>
        <dbReference type="ChEBI" id="CHEBI:57692"/>
    </cofactor>
</comment>
<accession>A0A8B2P188</accession>
<dbReference type="GO" id="GO:0071949">
    <property type="term" value="F:FAD binding"/>
    <property type="evidence" value="ECO:0007669"/>
    <property type="project" value="InterPro"/>
</dbReference>
<dbReference type="InterPro" id="IPR036318">
    <property type="entry name" value="FAD-bd_PCMH-like_sf"/>
</dbReference>
<dbReference type="Gene3D" id="3.30.70.2740">
    <property type="match status" value="1"/>
</dbReference>
<dbReference type="InterPro" id="IPR016171">
    <property type="entry name" value="Vanillyl_alc_oxidase_C-sub2"/>
</dbReference>
<comment type="similarity">
    <text evidence="2">Belongs to the FAD-binding oxidoreductase/transferase type 4 family.</text>
</comment>
<proteinExistence type="inferred from homology"/>
<keyword evidence="4" id="KW-0274">FAD</keyword>
<dbReference type="InterPro" id="IPR004113">
    <property type="entry name" value="FAD-bd_oxidored_4_C"/>
</dbReference>
<keyword evidence="8" id="KW-1185">Reference proteome</keyword>
<dbReference type="InterPro" id="IPR016167">
    <property type="entry name" value="FAD-bd_PCMH_sub1"/>
</dbReference>
<evidence type="ECO:0000313" key="7">
    <source>
        <dbReference type="EMBL" id="RAI03916.1"/>
    </source>
</evidence>
<reference evidence="7 8" key="1">
    <citation type="submission" date="2018-05" db="EMBL/GenBank/DDBJ databases">
        <title>Acuticoccus sediminis sp. nov., isolated from deep-sea sediment of Indian Ocean.</title>
        <authorList>
            <person name="Liu X."/>
            <person name="Lai Q."/>
            <person name="Du Y."/>
            <person name="Sun F."/>
            <person name="Zhang X."/>
            <person name="Wang S."/>
            <person name="Shao Z."/>
        </authorList>
    </citation>
    <scope>NUCLEOTIDE SEQUENCE [LARGE SCALE GENOMIC DNA]</scope>
    <source>
        <strain evidence="7 8">PTG4-2</strain>
    </source>
</reference>
<dbReference type="Pfam" id="PF02913">
    <property type="entry name" value="FAD-oxidase_C"/>
    <property type="match status" value="1"/>
</dbReference>
<dbReference type="EMBL" id="QHHQ01000001">
    <property type="protein sequence ID" value="RAI03916.1"/>
    <property type="molecule type" value="Genomic_DNA"/>
</dbReference>
<evidence type="ECO:0000313" key="8">
    <source>
        <dbReference type="Proteomes" id="UP000249590"/>
    </source>
</evidence>
<dbReference type="InterPro" id="IPR016169">
    <property type="entry name" value="FAD-bd_PCMH_sub2"/>
</dbReference>
<dbReference type="InterPro" id="IPR051264">
    <property type="entry name" value="FAD-oxidored/transferase_4"/>
</dbReference>
<dbReference type="OrthoDB" id="9811557at2"/>
<dbReference type="RefSeq" id="WP_111342988.1">
    <property type="nucleotide sequence ID" value="NZ_QHHQ01000001.1"/>
</dbReference>
<dbReference type="SUPFAM" id="SSF55103">
    <property type="entry name" value="FAD-linked oxidases, C-terminal domain"/>
    <property type="match status" value="1"/>
</dbReference>
<dbReference type="PROSITE" id="PS51387">
    <property type="entry name" value="FAD_PCMH"/>
    <property type="match status" value="1"/>
</dbReference>
<sequence>MGDELIGRLIARLGEGSVRVGADIPAANCEDASHLTPVTPRALLLPRNTEEVSAALAICNEAGQPVVTQGGLTGLAAGAHPGEGEVALSLQRMRGIEEIDPVAGTLTALAGTPLAEVQAAAEEAGFLCGIDLGARGTATIGGNVATNAGGNQVVRYGMTRRNVLGLEAVQADGTVLTSLNKMMKNNTGYDWTQLFIGSEGTLGVVTRVVLGLHPKPVAVETALLAAPSADAALAILARLQSRFGGELLTFEAMWREFIDVAVKRIKLPAPFAESHEVVLLVELGTGDPERVTTVLGELMEEGLIVDAHLAQSGNDAARMWAYRESVYEYGQFQGNQINLDVSLPRGSIGAAVDALREVAAREWPAAVQVIFGHVADSNLHVVVGPLDGGGGFVTPEGKHTVDEGVYAVVRRFHGSISAEHGIGRLKRPYLGYSRTPAELALMHTLKKALDPKGILNPGRVLEPM</sequence>
<keyword evidence="3" id="KW-0285">Flavoprotein</keyword>
<dbReference type="Pfam" id="PF01565">
    <property type="entry name" value="FAD_binding_4"/>
    <property type="match status" value="1"/>
</dbReference>
<organism evidence="7 8">
    <name type="scientific">Acuticoccus sediminis</name>
    <dbReference type="NCBI Taxonomy" id="2184697"/>
    <lineage>
        <taxon>Bacteria</taxon>
        <taxon>Pseudomonadati</taxon>
        <taxon>Pseudomonadota</taxon>
        <taxon>Alphaproteobacteria</taxon>
        <taxon>Hyphomicrobiales</taxon>
        <taxon>Amorphaceae</taxon>
        <taxon>Acuticoccus</taxon>
    </lineage>
</organism>
<dbReference type="FunFam" id="1.10.45.10:FF:000001">
    <property type="entry name" value="D-lactate dehydrogenase mitochondrial"/>
    <property type="match status" value="1"/>
</dbReference>
<name>A0A8B2P188_9HYPH</name>
<evidence type="ECO:0000256" key="2">
    <source>
        <dbReference type="ARBA" id="ARBA00008000"/>
    </source>
</evidence>
<dbReference type="PANTHER" id="PTHR43716">
    <property type="entry name" value="D-2-HYDROXYGLUTARATE DEHYDROGENASE, MITOCHONDRIAL"/>
    <property type="match status" value="1"/>
</dbReference>
<evidence type="ECO:0000256" key="4">
    <source>
        <dbReference type="ARBA" id="ARBA00022827"/>
    </source>
</evidence>
<protein>
    <submittedName>
        <fullName evidence="7">FAD-binding oxidoreductase</fullName>
    </submittedName>
</protein>
<gene>
    <name evidence="7" type="ORF">DLJ53_05445</name>
</gene>
<dbReference type="AlphaFoldDB" id="A0A8B2P188"/>
<keyword evidence="5" id="KW-0560">Oxidoreductase</keyword>
<dbReference type="Gene3D" id="1.10.45.10">
    <property type="entry name" value="Vanillyl-alcohol Oxidase, Chain A, domain 4"/>
    <property type="match status" value="1"/>
</dbReference>
<evidence type="ECO:0000256" key="3">
    <source>
        <dbReference type="ARBA" id="ARBA00022630"/>
    </source>
</evidence>
<dbReference type="GO" id="GO:0022904">
    <property type="term" value="P:respiratory electron transport chain"/>
    <property type="evidence" value="ECO:0007669"/>
    <property type="project" value="TreeGrafter"/>
</dbReference>
<dbReference type="InterPro" id="IPR006094">
    <property type="entry name" value="Oxid_FAD_bind_N"/>
</dbReference>